<comment type="caution">
    <text evidence="3">Lacks conserved residue(s) required for the propagation of feature annotation.</text>
</comment>
<dbReference type="Proteomes" id="UP000189704">
    <property type="component" value="Unplaced"/>
</dbReference>
<protein>
    <submittedName>
        <fullName evidence="9">Olfactomedin-4</fullName>
    </submittedName>
</protein>
<dbReference type="Pfam" id="PF02191">
    <property type="entry name" value="OLF"/>
    <property type="match status" value="1"/>
</dbReference>
<reference evidence="9" key="1">
    <citation type="submission" date="2025-08" db="UniProtKB">
        <authorList>
            <consortium name="RefSeq"/>
        </authorList>
    </citation>
    <scope>IDENTIFICATION</scope>
</reference>
<evidence type="ECO:0000256" key="5">
    <source>
        <dbReference type="SAM" id="MobiDB-lite"/>
    </source>
</evidence>
<comment type="subcellular location">
    <subcellularLocation>
        <location evidence="1">Secreted</location>
    </subcellularLocation>
</comment>
<evidence type="ECO:0000313" key="9">
    <source>
        <dbReference type="RefSeq" id="XP_008057412.1"/>
    </source>
</evidence>
<evidence type="ECO:0000256" key="2">
    <source>
        <dbReference type="ARBA" id="ARBA00022525"/>
    </source>
</evidence>
<dbReference type="KEGG" id="csyr:103261641"/>
<feature type="coiled-coil region" evidence="4">
    <location>
        <begin position="193"/>
        <end position="238"/>
    </location>
</feature>
<dbReference type="OrthoDB" id="8626508at2759"/>
<evidence type="ECO:0000256" key="6">
    <source>
        <dbReference type="SAM" id="SignalP"/>
    </source>
</evidence>
<dbReference type="PROSITE" id="PS51132">
    <property type="entry name" value="OLF"/>
    <property type="match status" value="1"/>
</dbReference>
<dbReference type="GO" id="GO:0005615">
    <property type="term" value="C:extracellular space"/>
    <property type="evidence" value="ECO:0007669"/>
    <property type="project" value="TreeGrafter"/>
</dbReference>
<evidence type="ECO:0000256" key="3">
    <source>
        <dbReference type="PROSITE-ProRule" id="PRU00446"/>
    </source>
</evidence>
<evidence type="ECO:0000256" key="1">
    <source>
        <dbReference type="ARBA" id="ARBA00004613"/>
    </source>
</evidence>
<evidence type="ECO:0000313" key="8">
    <source>
        <dbReference type="Proteomes" id="UP000189704"/>
    </source>
</evidence>
<dbReference type="AlphaFoldDB" id="A0A1U7TWG3"/>
<dbReference type="RefSeq" id="XP_008057412.1">
    <property type="nucleotide sequence ID" value="XM_008059221.2"/>
</dbReference>
<keyword evidence="8" id="KW-1185">Reference proteome</keyword>
<dbReference type="InterPro" id="IPR003112">
    <property type="entry name" value="Olfac-like_dom"/>
</dbReference>
<feature type="compositionally biased region" description="Low complexity" evidence="5">
    <location>
        <begin position="34"/>
        <end position="61"/>
    </location>
</feature>
<gene>
    <name evidence="9" type="primary">OLFM4</name>
</gene>
<proteinExistence type="predicted"/>
<dbReference type="GeneID" id="103261641"/>
<dbReference type="InterPro" id="IPR050605">
    <property type="entry name" value="Olfactomedin-like_domain"/>
</dbReference>
<sequence length="518" mass="58203">MRPGLSFLPALLFFLGQAAGDLGDSEFLIPSPDSSTFSSSSRSGTSFSSSSSGSSSYSSGSGSRGGYSSGGRGSVSQSFSNFTGSVDDRGTCQCSVSLPDTTFPVDRMEHLEFTAHALSEEFEKELSKVKEYVQLISVYEKKLLNLTVRVEIMEKDTISYTELDFELIKVEVKEMEKLIIQLKESFVGSSEVVDQLEVEIRNMSLLVEKLETLDKNNVLAIRREIVALKNKLKECETSKGENTVIPTPPTSGSCGHGGVVNISRPSVVQLNWRGFAYKYGAWGRDYSPQNPDNGLYWVAPLNTDGKLLEYYRLYNKLDDLLLYINARENRITYGQGGGTAVYNNNMYVNWYNTRNIARVNLTTNTVAVTQVLPDAAYNNRFSYANVAWQDIDFAVDEHGLWVIYSTEASTGNIVISKLNDTTLQVLKTWYTKQYKPSVSNAFMVCGVLYATRILNTKTEEIFYYYDTNTGQEGRLDIVMYKMQEKVQSINYHPSDRKLFVYNDGYLLNYDLLFGQEPQ</sequence>
<organism evidence="8 9">
    <name type="scientific">Carlito syrichta</name>
    <name type="common">Philippine tarsier</name>
    <name type="synonym">Tarsius syrichta</name>
    <dbReference type="NCBI Taxonomy" id="1868482"/>
    <lineage>
        <taxon>Eukaryota</taxon>
        <taxon>Metazoa</taxon>
        <taxon>Chordata</taxon>
        <taxon>Craniata</taxon>
        <taxon>Vertebrata</taxon>
        <taxon>Euteleostomi</taxon>
        <taxon>Mammalia</taxon>
        <taxon>Eutheria</taxon>
        <taxon>Euarchontoglires</taxon>
        <taxon>Primates</taxon>
        <taxon>Haplorrhini</taxon>
        <taxon>Tarsiiformes</taxon>
        <taxon>Tarsiidae</taxon>
        <taxon>Carlito</taxon>
    </lineage>
</organism>
<dbReference type="STRING" id="1868482.ENSTSYP00000008897"/>
<feature type="compositionally biased region" description="Gly residues" evidence="5">
    <location>
        <begin position="62"/>
        <end position="72"/>
    </location>
</feature>
<evidence type="ECO:0000256" key="4">
    <source>
        <dbReference type="SAM" id="Coils"/>
    </source>
</evidence>
<accession>A0A1U7TWG3</accession>
<keyword evidence="6" id="KW-0732">Signal</keyword>
<dbReference type="GO" id="GO:0007165">
    <property type="term" value="P:signal transduction"/>
    <property type="evidence" value="ECO:0007669"/>
    <property type="project" value="TreeGrafter"/>
</dbReference>
<feature type="domain" description="Olfactomedin-like" evidence="7">
    <location>
        <begin position="253"/>
        <end position="515"/>
    </location>
</feature>
<dbReference type="PANTHER" id="PTHR23192">
    <property type="entry name" value="OLFACTOMEDIN-RELATED"/>
    <property type="match status" value="1"/>
</dbReference>
<dbReference type="SMART" id="SM00284">
    <property type="entry name" value="OLF"/>
    <property type="match status" value="1"/>
</dbReference>
<dbReference type="PANTHER" id="PTHR23192:SF7">
    <property type="entry name" value="OLFACTOMEDIN-4"/>
    <property type="match status" value="1"/>
</dbReference>
<feature type="signal peptide" evidence="6">
    <location>
        <begin position="1"/>
        <end position="20"/>
    </location>
</feature>
<feature type="region of interest" description="Disordered" evidence="5">
    <location>
        <begin position="33"/>
        <end position="72"/>
    </location>
</feature>
<keyword evidence="4" id="KW-0175">Coiled coil</keyword>
<keyword evidence="2" id="KW-0964">Secreted</keyword>
<name>A0A1U7TWG3_CARSF</name>
<evidence type="ECO:0000259" key="7">
    <source>
        <dbReference type="PROSITE" id="PS51132"/>
    </source>
</evidence>
<dbReference type="CTD" id="10562"/>
<feature type="chain" id="PRO_5010518748" evidence="6">
    <location>
        <begin position="21"/>
        <end position="518"/>
    </location>
</feature>